<dbReference type="PROSITE" id="PS50847">
    <property type="entry name" value="GRAM_POS_ANCHORING"/>
    <property type="match status" value="1"/>
</dbReference>
<sequence>MKVKTLKNLSLFVTTGALLFATDAYLSQAQAAMEWIEMNSSSQEGVGKLHCGKEKDGICYNPSQYQLINKDGSQTMTNIYYLILPEKENAKGKKLKQALGNSVALDMNALKNGKYKLYVTDGRSISSNKLFIFKFSVDHPNPIRNIAIQVVNGQPVLHVTYMNDKEENISLDALKGLKGDPGLQGPKGDKGDPGLRGPKGDKGDPGLQGPKGDKGDPGLQGPKGDKGDPGLQGPKGDKGDSGLQGPKGDKGDLGVQVPNPGLPLPSKVADSQGKNELSISNKSKKKDLKVSTAKRNSEAKIDQKLTRFNKNQKSQENESGQSSKTEQANKGEQGKVLPQTGIVEQSSLLEGLGLLISSVGGYTVFKKRK</sequence>
<dbReference type="PANTHER" id="PTHR24023">
    <property type="entry name" value="COLLAGEN ALPHA"/>
    <property type="match status" value="1"/>
</dbReference>
<feature type="chain" id="PRO_5014148856" description="Gram-positive cocci surface proteins LPxTG domain-containing protein" evidence="6">
    <location>
        <begin position="32"/>
        <end position="369"/>
    </location>
</feature>
<dbReference type="NCBIfam" id="TIGR01167">
    <property type="entry name" value="LPXTG_anchor"/>
    <property type="match status" value="1"/>
</dbReference>
<gene>
    <name evidence="8" type="ORF">CYJ27_04955</name>
</gene>
<evidence type="ECO:0000256" key="1">
    <source>
        <dbReference type="ARBA" id="ARBA00022512"/>
    </source>
</evidence>
<dbReference type="Pfam" id="PF01391">
    <property type="entry name" value="Collagen"/>
    <property type="match status" value="1"/>
</dbReference>
<keyword evidence="1" id="KW-0134">Cell wall</keyword>
<dbReference type="RefSeq" id="WP_101660341.1">
    <property type="nucleotide sequence ID" value="NZ_PKGZ01000003.1"/>
</dbReference>
<keyword evidence="3 6" id="KW-0732">Signal</keyword>
<feature type="compositionally biased region" description="Polar residues" evidence="5">
    <location>
        <begin position="306"/>
        <end position="326"/>
    </location>
</feature>
<dbReference type="InterPro" id="IPR050149">
    <property type="entry name" value="Collagen_superfamily"/>
</dbReference>
<evidence type="ECO:0000313" key="9">
    <source>
        <dbReference type="Proteomes" id="UP000234775"/>
    </source>
</evidence>
<evidence type="ECO:0000256" key="6">
    <source>
        <dbReference type="SAM" id="SignalP"/>
    </source>
</evidence>
<keyword evidence="2" id="KW-0964">Secreted</keyword>
<dbReference type="Proteomes" id="UP000234775">
    <property type="component" value="Unassembled WGS sequence"/>
</dbReference>
<dbReference type="InterPro" id="IPR008160">
    <property type="entry name" value="Collagen"/>
</dbReference>
<name>A0A2I1K7G0_9LACT</name>
<feature type="compositionally biased region" description="Polar residues" evidence="5">
    <location>
        <begin position="272"/>
        <end position="281"/>
    </location>
</feature>
<accession>A0A2I1K7G0</accession>
<dbReference type="GO" id="GO:0031012">
    <property type="term" value="C:extracellular matrix"/>
    <property type="evidence" value="ECO:0007669"/>
    <property type="project" value="TreeGrafter"/>
</dbReference>
<feature type="domain" description="Gram-positive cocci surface proteins LPxTG" evidence="7">
    <location>
        <begin position="337"/>
        <end position="369"/>
    </location>
</feature>
<proteinExistence type="predicted"/>
<dbReference type="EMBL" id="PKGZ01000003">
    <property type="protein sequence ID" value="PKY91485.1"/>
    <property type="molecule type" value="Genomic_DNA"/>
</dbReference>
<dbReference type="InterPro" id="IPR019931">
    <property type="entry name" value="LPXTG_anchor"/>
</dbReference>
<dbReference type="GO" id="GO:0005615">
    <property type="term" value="C:extracellular space"/>
    <property type="evidence" value="ECO:0007669"/>
    <property type="project" value="TreeGrafter"/>
</dbReference>
<dbReference type="GO" id="GO:0030198">
    <property type="term" value="P:extracellular matrix organization"/>
    <property type="evidence" value="ECO:0007669"/>
    <property type="project" value="TreeGrafter"/>
</dbReference>
<protein>
    <recommendedName>
        <fullName evidence="7">Gram-positive cocci surface proteins LPxTG domain-containing protein</fullName>
    </recommendedName>
</protein>
<reference evidence="8 9" key="1">
    <citation type="submission" date="2017-12" db="EMBL/GenBank/DDBJ databases">
        <title>Phylogenetic diversity of female urinary microbiome.</title>
        <authorList>
            <person name="Thomas-White K."/>
            <person name="Wolfe A.J."/>
        </authorList>
    </citation>
    <scope>NUCLEOTIDE SEQUENCE [LARGE SCALE GENOMIC DNA]</scope>
    <source>
        <strain evidence="8 9">UMB0844</strain>
    </source>
</reference>
<dbReference type="Pfam" id="PF00746">
    <property type="entry name" value="Gram_pos_anchor"/>
    <property type="match status" value="1"/>
</dbReference>
<feature type="signal peptide" evidence="6">
    <location>
        <begin position="1"/>
        <end position="31"/>
    </location>
</feature>
<feature type="compositionally biased region" description="Basic and acidic residues" evidence="5">
    <location>
        <begin position="187"/>
        <end position="204"/>
    </location>
</feature>
<evidence type="ECO:0000259" key="7">
    <source>
        <dbReference type="PROSITE" id="PS50847"/>
    </source>
</evidence>
<comment type="caution">
    <text evidence="8">The sequence shown here is derived from an EMBL/GenBank/DDBJ whole genome shotgun (WGS) entry which is preliminary data.</text>
</comment>
<evidence type="ECO:0000256" key="2">
    <source>
        <dbReference type="ARBA" id="ARBA00022525"/>
    </source>
</evidence>
<dbReference type="GO" id="GO:0030020">
    <property type="term" value="F:extracellular matrix structural constituent conferring tensile strength"/>
    <property type="evidence" value="ECO:0007669"/>
    <property type="project" value="TreeGrafter"/>
</dbReference>
<organism evidence="8 9">
    <name type="scientific">Aerococcus christensenii</name>
    <dbReference type="NCBI Taxonomy" id="87541"/>
    <lineage>
        <taxon>Bacteria</taxon>
        <taxon>Bacillati</taxon>
        <taxon>Bacillota</taxon>
        <taxon>Bacilli</taxon>
        <taxon>Lactobacillales</taxon>
        <taxon>Aerococcaceae</taxon>
        <taxon>Aerococcus</taxon>
    </lineage>
</organism>
<keyword evidence="4" id="KW-0572">Peptidoglycan-anchor</keyword>
<evidence type="ECO:0000256" key="3">
    <source>
        <dbReference type="ARBA" id="ARBA00022729"/>
    </source>
</evidence>
<feature type="compositionally biased region" description="Basic and acidic residues" evidence="5">
    <location>
        <begin position="295"/>
        <end position="305"/>
    </location>
</feature>
<evidence type="ECO:0000313" key="8">
    <source>
        <dbReference type="EMBL" id="PKY91485.1"/>
    </source>
</evidence>
<feature type="region of interest" description="Disordered" evidence="5">
    <location>
        <begin position="175"/>
        <end position="339"/>
    </location>
</feature>
<evidence type="ECO:0000256" key="4">
    <source>
        <dbReference type="ARBA" id="ARBA00023088"/>
    </source>
</evidence>
<keyword evidence="9" id="KW-1185">Reference proteome</keyword>
<evidence type="ECO:0000256" key="5">
    <source>
        <dbReference type="SAM" id="MobiDB-lite"/>
    </source>
</evidence>
<dbReference type="AlphaFoldDB" id="A0A2I1K7G0"/>
<dbReference type="PANTHER" id="PTHR24023:SF861">
    <property type="entry name" value="ACETYLCHOLINESTERASE COLLAGENIC TAIL PEPTIDE"/>
    <property type="match status" value="1"/>
</dbReference>